<protein>
    <submittedName>
        <fullName evidence="3">S9 family peptidase</fullName>
    </submittedName>
</protein>
<dbReference type="EMBL" id="JAVRFA010000366">
    <property type="protein sequence ID" value="MDT0400103.1"/>
    <property type="molecule type" value="Genomic_DNA"/>
</dbReference>
<gene>
    <name evidence="3" type="ORF">RM705_36190</name>
</gene>
<dbReference type="RefSeq" id="WP_394818163.1">
    <property type="nucleotide sequence ID" value="NZ_JAVRFA010000366.1"/>
</dbReference>
<evidence type="ECO:0000259" key="2">
    <source>
        <dbReference type="Pfam" id="PF02897"/>
    </source>
</evidence>
<keyword evidence="4" id="KW-1185">Reference proteome</keyword>
<feature type="non-terminal residue" evidence="3">
    <location>
        <position position="144"/>
    </location>
</feature>
<evidence type="ECO:0000313" key="4">
    <source>
        <dbReference type="Proteomes" id="UP001183881"/>
    </source>
</evidence>
<feature type="non-terminal residue" evidence="3">
    <location>
        <position position="1"/>
    </location>
</feature>
<dbReference type="Proteomes" id="UP001183881">
    <property type="component" value="Unassembled WGS sequence"/>
</dbReference>
<feature type="domain" description="Peptidase S9A N-terminal" evidence="2">
    <location>
        <begin position="4"/>
        <end position="143"/>
    </location>
</feature>
<dbReference type="InterPro" id="IPR029058">
    <property type="entry name" value="AB_hydrolase_fold"/>
</dbReference>
<dbReference type="SUPFAM" id="SSF50993">
    <property type="entry name" value="Peptidase/esterase 'gauge' domain"/>
    <property type="match status" value="1"/>
</dbReference>
<name>A0ABU2Q6P5_9ACTN</name>
<dbReference type="Gene3D" id="3.40.50.1820">
    <property type="entry name" value="alpha/beta hydrolase"/>
    <property type="match status" value="1"/>
</dbReference>
<reference evidence="4" key="1">
    <citation type="submission" date="2023-07" db="EMBL/GenBank/DDBJ databases">
        <title>30 novel species of actinomycetes from the DSMZ collection.</title>
        <authorList>
            <person name="Nouioui I."/>
        </authorList>
    </citation>
    <scope>NUCLEOTIDE SEQUENCE [LARGE SCALE GENOMIC DNA]</scope>
    <source>
        <strain evidence="4">DSM 41636</strain>
    </source>
</reference>
<dbReference type="Gene3D" id="2.130.10.120">
    <property type="entry name" value="Prolyl oligopeptidase, N-terminal domain"/>
    <property type="match status" value="1"/>
</dbReference>
<dbReference type="PANTHER" id="PTHR11757">
    <property type="entry name" value="PROTEASE FAMILY S9A OLIGOPEPTIDASE"/>
    <property type="match status" value="1"/>
</dbReference>
<evidence type="ECO:0000313" key="3">
    <source>
        <dbReference type="EMBL" id="MDT0400103.1"/>
    </source>
</evidence>
<proteinExistence type="inferred from homology"/>
<dbReference type="InterPro" id="IPR051543">
    <property type="entry name" value="Serine_Peptidase_S9A"/>
</dbReference>
<dbReference type="InterPro" id="IPR023302">
    <property type="entry name" value="Pept_S9A_N"/>
</dbReference>
<dbReference type="PANTHER" id="PTHR11757:SF19">
    <property type="entry name" value="PROLYL ENDOPEPTIDASE-LIKE"/>
    <property type="match status" value="1"/>
</dbReference>
<accession>A0ABU2Q6P5</accession>
<evidence type="ECO:0000256" key="1">
    <source>
        <dbReference type="ARBA" id="ARBA00005228"/>
    </source>
</evidence>
<comment type="similarity">
    <text evidence="1">Belongs to the peptidase S9A family.</text>
</comment>
<sequence>SAQPPVAKRGNHRREHHGDVFIDPYEWLRDKDNPEVIAHLEAENAYAEVSTAHLEPLRQKIFDEIKARTKETDLSVPMRRAGWWYYARSFEGKQYAVHCRCPIGDPDDWTPPALDEGAEIPGEQILLDENVEADGHEYFSLGAA</sequence>
<comment type="caution">
    <text evidence="3">The sequence shown here is derived from an EMBL/GenBank/DDBJ whole genome shotgun (WGS) entry which is preliminary data.</text>
</comment>
<organism evidence="3 4">
    <name type="scientific">Streptomyces edwardsiae</name>
    <dbReference type="NCBI Taxonomy" id="3075527"/>
    <lineage>
        <taxon>Bacteria</taxon>
        <taxon>Bacillati</taxon>
        <taxon>Actinomycetota</taxon>
        <taxon>Actinomycetes</taxon>
        <taxon>Kitasatosporales</taxon>
        <taxon>Streptomycetaceae</taxon>
        <taxon>Streptomyces</taxon>
    </lineage>
</organism>
<dbReference type="Pfam" id="PF02897">
    <property type="entry name" value="Peptidase_S9_N"/>
    <property type="match status" value="1"/>
</dbReference>